<gene>
    <name evidence="3" type="ORF">J2739_004859</name>
</gene>
<feature type="transmembrane region" description="Helical" evidence="1">
    <location>
        <begin position="12"/>
        <end position="29"/>
    </location>
</feature>
<name>A0ABU1NKS2_9BURK</name>
<dbReference type="EMBL" id="JAVDRF010000013">
    <property type="protein sequence ID" value="MDR6539064.1"/>
    <property type="molecule type" value="Genomic_DNA"/>
</dbReference>
<evidence type="ECO:0000313" key="4">
    <source>
        <dbReference type="Proteomes" id="UP001184230"/>
    </source>
</evidence>
<evidence type="ECO:0000259" key="2">
    <source>
        <dbReference type="Pfam" id="PF07811"/>
    </source>
</evidence>
<reference evidence="3 4" key="1">
    <citation type="submission" date="2023-07" db="EMBL/GenBank/DDBJ databases">
        <title>Sorghum-associated microbial communities from plants grown in Nebraska, USA.</title>
        <authorList>
            <person name="Schachtman D."/>
        </authorList>
    </citation>
    <scope>NUCLEOTIDE SEQUENCE [LARGE SCALE GENOMIC DNA]</scope>
    <source>
        <strain evidence="3 4">DS1781</strain>
    </source>
</reference>
<accession>A0ABU1NKS2</accession>
<dbReference type="InterPro" id="IPR012495">
    <property type="entry name" value="TadE-like_dom"/>
</dbReference>
<evidence type="ECO:0000313" key="3">
    <source>
        <dbReference type="EMBL" id="MDR6539064.1"/>
    </source>
</evidence>
<sequence>MNSTKIRQRGVALVELALVIPFLLLLTFITTEFGRAMYEYNAVAKSTRDAVRYLSFQTPGTHITEARNLMVYGNLAGTGTPLARGLSLANVPVGTCCTWQTTGSNPVVTTITVRVSSYSFRSMFASVFGLSFADANGNIVFSDITATMRAQT</sequence>
<keyword evidence="1" id="KW-1133">Transmembrane helix</keyword>
<keyword evidence="4" id="KW-1185">Reference proteome</keyword>
<proteinExistence type="predicted"/>
<organism evidence="3 4">
    <name type="scientific">Variovorax soli</name>
    <dbReference type="NCBI Taxonomy" id="376815"/>
    <lineage>
        <taxon>Bacteria</taxon>
        <taxon>Pseudomonadati</taxon>
        <taxon>Pseudomonadota</taxon>
        <taxon>Betaproteobacteria</taxon>
        <taxon>Burkholderiales</taxon>
        <taxon>Comamonadaceae</taxon>
        <taxon>Variovorax</taxon>
    </lineage>
</organism>
<dbReference type="Proteomes" id="UP001184230">
    <property type="component" value="Unassembled WGS sequence"/>
</dbReference>
<evidence type="ECO:0000256" key="1">
    <source>
        <dbReference type="SAM" id="Phobius"/>
    </source>
</evidence>
<keyword evidence="1" id="KW-0472">Membrane</keyword>
<dbReference type="Pfam" id="PF07811">
    <property type="entry name" value="TadE"/>
    <property type="match status" value="1"/>
</dbReference>
<keyword evidence="1" id="KW-0812">Transmembrane</keyword>
<comment type="caution">
    <text evidence="3">The sequence shown here is derived from an EMBL/GenBank/DDBJ whole genome shotgun (WGS) entry which is preliminary data.</text>
</comment>
<dbReference type="RefSeq" id="WP_309906450.1">
    <property type="nucleotide sequence ID" value="NZ_JAVDRF010000013.1"/>
</dbReference>
<protein>
    <submittedName>
        <fullName evidence="3">Flp pilus assembly protein TadG</fullName>
    </submittedName>
</protein>
<feature type="domain" description="TadE-like" evidence="2">
    <location>
        <begin position="10"/>
        <end position="52"/>
    </location>
</feature>